<organism evidence="3 4">
    <name type="scientific">Romanomermis culicivorax</name>
    <name type="common">Nematode worm</name>
    <dbReference type="NCBI Taxonomy" id="13658"/>
    <lineage>
        <taxon>Eukaryota</taxon>
        <taxon>Metazoa</taxon>
        <taxon>Ecdysozoa</taxon>
        <taxon>Nematoda</taxon>
        <taxon>Enoplea</taxon>
        <taxon>Dorylaimia</taxon>
        <taxon>Mermithida</taxon>
        <taxon>Mermithoidea</taxon>
        <taxon>Mermithidae</taxon>
        <taxon>Romanomermis</taxon>
    </lineage>
</organism>
<feature type="compositionally biased region" description="Basic and acidic residues" evidence="1">
    <location>
        <begin position="254"/>
        <end position="275"/>
    </location>
</feature>
<keyword evidence="3" id="KW-1185">Reference proteome</keyword>
<dbReference type="InterPro" id="IPR004875">
    <property type="entry name" value="DDE_SF_endonuclease_dom"/>
</dbReference>
<dbReference type="Proteomes" id="UP000887565">
    <property type="component" value="Unplaced"/>
</dbReference>
<evidence type="ECO:0000256" key="1">
    <source>
        <dbReference type="SAM" id="MobiDB-lite"/>
    </source>
</evidence>
<evidence type="ECO:0000313" key="3">
    <source>
        <dbReference type="Proteomes" id="UP000887565"/>
    </source>
</evidence>
<reference evidence="4" key="1">
    <citation type="submission" date="2022-11" db="UniProtKB">
        <authorList>
            <consortium name="WormBaseParasite"/>
        </authorList>
    </citation>
    <scope>IDENTIFICATION</scope>
</reference>
<name>A0A915IH04_ROMCU</name>
<evidence type="ECO:0000313" key="4">
    <source>
        <dbReference type="WBParaSite" id="nRc.2.0.1.t13148-RA"/>
    </source>
</evidence>
<dbReference type="GO" id="GO:0003676">
    <property type="term" value="F:nucleic acid binding"/>
    <property type="evidence" value="ECO:0007669"/>
    <property type="project" value="InterPro"/>
</dbReference>
<accession>A0A915IH04</accession>
<evidence type="ECO:0000259" key="2">
    <source>
        <dbReference type="Pfam" id="PF03184"/>
    </source>
</evidence>
<feature type="domain" description="DDE-1" evidence="2">
    <location>
        <begin position="23"/>
        <end position="105"/>
    </location>
</feature>
<dbReference type="AlphaFoldDB" id="A0A915IH04"/>
<sequence>MFCGSDSGDILPPYITCGTGGCKDWFDHFFVPYVRRLDGPKILIADNLLSHFTIGVLQSAKQHNIRFICLAPNATHLCQPLDVAYFVPLKRAWCDILAEYKIANPRDSYLNKESFPRLLKQLTETIAERGSENIKRGFEACRISPFDPSRVLQMLPGFKENDDDDVSTCLNDLVLNMLETMRYTKLNNATGGKRTPLNVVPGRSVEMPANDVVDEPPTTLKNLQKRGRPAENEEESGDSSSSSSSSDKEDVEPDDRILKECPYAEKSKQKGEKIP</sequence>
<protein>
    <submittedName>
        <fullName evidence="4">DDE-1 domain-containing protein</fullName>
    </submittedName>
</protein>
<feature type="region of interest" description="Disordered" evidence="1">
    <location>
        <begin position="188"/>
        <end position="275"/>
    </location>
</feature>
<dbReference type="Pfam" id="PF03184">
    <property type="entry name" value="DDE_1"/>
    <property type="match status" value="1"/>
</dbReference>
<dbReference type="WBParaSite" id="nRc.2.0.1.t13148-RA">
    <property type="protein sequence ID" value="nRc.2.0.1.t13148-RA"/>
    <property type="gene ID" value="nRc.2.0.1.g13148"/>
</dbReference>
<dbReference type="OMA" id="HNIRFIC"/>
<proteinExistence type="predicted"/>